<dbReference type="PANTHER" id="PTHR34559">
    <property type="entry name" value="CYTOCHROME B-C1 COMPLEX SUBUNIT 8"/>
    <property type="match status" value="1"/>
</dbReference>
<evidence type="ECO:0000256" key="9">
    <source>
        <dbReference type="ARBA" id="ARBA00023128"/>
    </source>
</evidence>
<protein>
    <recommendedName>
        <fullName evidence="13">Cytochrome b-c1 complex subunit 8</fullName>
    </recommendedName>
</protein>
<comment type="similarity">
    <text evidence="2">Belongs to the UQCRQ/QCR8 family.</text>
</comment>
<accession>A0ABR2YE33</accession>
<comment type="subcellular location">
    <subcellularLocation>
        <location evidence="1">Mitochondrion inner membrane</location>
        <topology evidence="1">Single-pass membrane protein</topology>
    </subcellularLocation>
</comment>
<sequence length="73" mass="8744">MGKLPVRLKEVTYTISPFEVSVLSGLFKDLPSKIHHKFQQHWVDVGLFFALPTYATFWYANDYKEKEKHEHRY</sequence>
<keyword evidence="3" id="KW-0813">Transport</keyword>
<evidence type="ECO:0000256" key="1">
    <source>
        <dbReference type="ARBA" id="ARBA00004434"/>
    </source>
</evidence>
<dbReference type="EMBL" id="JALJOT010000014">
    <property type="protein sequence ID" value="KAK9903380.1"/>
    <property type="molecule type" value="Genomic_DNA"/>
</dbReference>
<keyword evidence="6" id="KW-0999">Mitochondrion inner membrane</keyword>
<evidence type="ECO:0000256" key="4">
    <source>
        <dbReference type="ARBA" id="ARBA00022660"/>
    </source>
</evidence>
<evidence type="ECO:0000256" key="5">
    <source>
        <dbReference type="ARBA" id="ARBA00022692"/>
    </source>
</evidence>
<proteinExistence type="inferred from homology"/>
<dbReference type="Pfam" id="PF10890">
    <property type="entry name" value="Cyt_b-c1_8"/>
    <property type="match status" value="1"/>
</dbReference>
<evidence type="ECO:0000256" key="6">
    <source>
        <dbReference type="ARBA" id="ARBA00022792"/>
    </source>
</evidence>
<evidence type="ECO:0000313" key="12">
    <source>
        <dbReference type="Proteomes" id="UP001491310"/>
    </source>
</evidence>
<gene>
    <name evidence="11" type="ORF">WJX75_004417</name>
</gene>
<keyword evidence="5" id="KW-0812">Transmembrane</keyword>
<reference evidence="11 12" key="1">
    <citation type="journal article" date="2024" name="Nat. Commun.">
        <title>Phylogenomics reveals the evolutionary origins of lichenization in chlorophyte algae.</title>
        <authorList>
            <person name="Puginier C."/>
            <person name="Libourel C."/>
            <person name="Otte J."/>
            <person name="Skaloud P."/>
            <person name="Haon M."/>
            <person name="Grisel S."/>
            <person name="Petersen M."/>
            <person name="Berrin J.G."/>
            <person name="Delaux P.M."/>
            <person name="Dal Grande F."/>
            <person name="Keller J."/>
        </authorList>
    </citation>
    <scope>NUCLEOTIDE SEQUENCE [LARGE SCALE GENOMIC DNA]</scope>
    <source>
        <strain evidence="11 12">SAG 216-7</strain>
    </source>
</reference>
<name>A0ABR2YE33_9CHLO</name>
<dbReference type="Gene3D" id="1.20.5.210">
    <property type="entry name" value="Cytochrome b-c1 complex subunit 8"/>
    <property type="match status" value="1"/>
</dbReference>
<comment type="caution">
    <text evidence="11">The sequence shown here is derived from an EMBL/GenBank/DDBJ whole genome shotgun (WGS) entry which is preliminary data.</text>
</comment>
<evidence type="ECO:0000313" key="11">
    <source>
        <dbReference type="EMBL" id="KAK9903380.1"/>
    </source>
</evidence>
<evidence type="ECO:0000256" key="8">
    <source>
        <dbReference type="ARBA" id="ARBA00022989"/>
    </source>
</evidence>
<keyword evidence="8" id="KW-1133">Transmembrane helix</keyword>
<keyword evidence="4" id="KW-0679">Respiratory chain</keyword>
<dbReference type="Proteomes" id="UP001491310">
    <property type="component" value="Unassembled WGS sequence"/>
</dbReference>
<dbReference type="SUPFAM" id="SSF81508">
    <property type="entry name" value="Ubiquinone-binding protein QP-C of cytochrome bc1 complex (Ubiquinol-cytochrome c reductase)"/>
    <property type="match status" value="1"/>
</dbReference>
<keyword evidence="9" id="KW-0496">Mitochondrion</keyword>
<dbReference type="InterPro" id="IPR036642">
    <property type="entry name" value="Cyt_bc1_su8_sf"/>
</dbReference>
<dbReference type="PANTHER" id="PTHR34559:SF1">
    <property type="entry name" value="OS06G0175900 PROTEIN"/>
    <property type="match status" value="1"/>
</dbReference>
<keyword evidence="12" id="KW-1185">Reference proteome</keyword>
<keyword evidence="10" id="KW-0472">Membrane</keyword>
<evidence type="ECO:0000256" key="7">
    <source>
        <dbReference type="ARBA" id="ARBA00022982"/>
    </source>
</evidence>
<evidence type="ECO:0000256" key="2">
    <source>
        <dbReference type="ARBA" id="ARBA00007668"/>
    </source>
</evidence>
<dbReference type="InterPro" id="IPR020101">
    <property type="entry name" value="Cyt_b-c1_8-plants"/>
</dbReference>
<keyword evidence="7" id="KW-0249">Electron transport</keyword>
<evidence type="ECO:0008006" key="13">
    <source>
        <dbReference type="Google" id="ProtNLM"/>
    </source>
</evidence>
<organism evidence="11 12">
    <name type="scientific">Coccomyxa subellipsoidea</name>
    <dbReference type="NCBI Taxonomy" id="248742"/>
    <lineage>
        <taxon>Eukaryota</taxon>
        <taxon>Viridiplantae</taxon>
        <taxon>Chlorophyta</taxon>
        <taxon>core chlorophytes</taxon>
        <taxon>Trebouxiophyceae</taxon>
        <taxon>Trebouxiophyceae incertae sedis</taxon>
        <taxon>Coccomyxaceae</taxon>
        <taxon>Coccomyxa</taxon>
    </lineage>
</organism>
<evidence type="ECO:0000256" key="10">
    <source>
        <dbReference type="ARBA" id="ARBA00023136"/>
    </source>
</evidence>
<evidence type="ECO:0000256" key="3">
    <source>
        <dbReference type="ARBA" id="ARBA00022448"/>
    </source>
</evidence>